<keyword evidence="2" id="KW-1185">Reference proteome</keyword>
<reference evidence="1 2" key="1">
    <citation type="submission" date="2020-08" db="EMBL/GenBank/DDBJ databases">
        <title>Genome public.</title>
        <authorList>
            <person name="Liu C."/>
            <person name="Sun Q."/>
        </authorList>
    </citation>
    <scope>NUCLEOTIDE SEQUENCE [LARGE SCALE GENOMIC DNA]</scope>
    <source>
        <strain evidence="1 2">NSJ-6</strain>
    </source>
</reference>
<protein>
    <submittedName>
        <fullName evidence="1">Uncharacterized protein</fullName>
    </submittedName>
</protein>
<comment type="caution">
    <text evidence="1">The sequence shown here is derived from an EMBL/GenBank/DDBJ whole genome shotgun (WGS) entry which is preliminary data.</text>
</comment>
<dbReference type="EMBL" id="JACOOO010000013">
    <property type="protein sequence ID" value="MBC5628691.1"/>
    <property type="molecule type" value="Genomic_DNA"/>
</dbReference>
<gene>
    <name evidence="1" type="ORF">H8S20_07295</name>
</gene>
<sequence length="46" mass="5744">MKLSQYILVLEKNKIDKKKHKLFEGYEEDLIFKEEFKERKEELKLN</sequence>
<organism evidence="1 2">
    <name type="scientific">Clostridium hominis</name>
    <dbReference type="NCBI Taxonomy" id="2763036"/>
    <lineage>
        <taxon>Bacteria</taxon>
        <taxon>Bacillati</taxon>
        <taxon>Bacillota</taxon>
        <taxon>Clostridia</taxon>
        <taxon>Eubacteriales</taxon>
        <taxon>Clostridiaceae</taxon>
        <taxon>Clostridium</taxon>
    </lineage>
</organism>
<dbReference type="RefSeq" id="WP_186859667.1">
    <property type="nucleotide sequence ID" value="NZ_JACOOO010000013.1"/>
</dbReference>
<evidence type="ECO:0000313" key="1">
    <source>
        <dbReference type="EMBL" id="MBC5628691.1"/>
    </source>
</evidence>
<accession>A0ABR7DBC2</accession>
<name>A0ABR7DBC2_9CLOT</name>
<evidence type="ECO:0000313" key="2">
    <source>
        <dbReference type="Proteomes" id="UP000596929"/>
    </source>
</evidence>
<proteinExistence type="predicted"/>
<dbReference type="Proteomes" id="UP000596929">
    <property type="component" value="Unassembled WGS sequence"/>
</dbReference>